<evidence type="ECO:0000313" key="3">
    <source>
        <dbReference type="Proteomes" id="UP000183832"/>
    </source>
</evidence>
<keyword evidence="3" id="KW-1185">Reference proteome</keyword>
<feature type="signal peptide" evidence="1">
    <location>
        <begin position="1"/>
        <end position="16"/>
    </location>
</feature>
<evidence type="ECO:0000256" key="1">
    <source>
        <dbReference type="SAM" id="SignalP"/>
    </source>
</evidence>
<dbReference type="Proteomes" id="UP000183832">
    <property type="component" value="Unassembled WGS sequence"/>
</dbReference>
<keyword evidence="1" id="KW-0732">Signal</keyword>
<gene>
    <name evidence="2" type="ORF">CLUMA_CG016377</name>
</gene>
<proteinExistence type="predicted"/>
<reference evidence="2 3" key="1">
    <citation type="submission" date="2015-04" db="EMBL/GenBank/DDBJ databases">
        <authorList>
            <person name="Syromyatnikov M.Y."/>
            <person name="Popov V.N."/>
        </authorList>
    </citation>
    <scope>NUCLEOTIDE SEQUENCE [LARGE SCALE GENOMIC DNA]</scope>
</reference>
<dbReference type="OrthoDB" id="8174403at2759"/>
<dbReference type="STRING" id="568069.A0A1J1IVN6"/>
<organism evidence="2 3">
    <name type="scientific">Clunio marinus</name>
    <dbReference type="NCBI Taxonomy" id="568069"/>
    <lineage>
        <taxon>Eukaryota</taxon>
        <taxon>Metazoa</taxon>
        <taxon>Ecdysozoa</taxon>
        <taxon>Arthropoda</taxon>
        <taxon>Hexapoda</taxon>
        <taxon>Insecta</taxon>
        <taxon>Pterygota</taxon>
        <taxon>Neoptera</taxon>
        <taxon>Endopterygota</taxon>
        <taxon>Diptera</taxon>
        <taxon>Nematocera</taxon>
        <taxon>Chironomoidea</taxon>
        <taxon>Chironomidae</taxon>
        <taxon>Clunio</taxon>
    </lineage>
</organism>
<dbReference type="AlphaFoldDB" id="A0A1J1IVN6"/>
<accession>A0A1J1IVN6</accession>
<sequence length="94" mass="9981">MKVVFCLLVCLSIAFAMPQKEGAAFSNDAIRQAQNSALIPQGATIQNVQEGIELAAYENIPGGQRINLQEILGAEVPSEVISNLQGQIDGVGRN</sequence>
<dbReference type="EMBL" id="CVRI01000059">
    <property type="protein sequence ID" value="CRL03644.1"/>
    <property type="molecule type" value="Genomic_DNA"/>
</dbReference>
<evidence type="ECO:0000313" key="2">
    <source>
        <dbReference type="EMBL" id="CRL03644.1"/>
    </source>
</evidence>
<name>A0A1J1IVN6_9DIPT</name>
<protein>
    <submittedName>
        <fullName evidence="2">CLUMA_CG016377, isoform A</fullName>
    </submittedName>
</protein>
<feature type="chain" id="PRO_5012181845" evidence="1">
    <location>
        <begin position="17"/>
        <end position="94"/>
    </location>
</feature>